<accession>A0ABQ6CSA2</accession>
<dbReference type="RefSeq" id="WP_348536474.1">
    <property type="nucleotide sequence ID" value="NZ_BSPC01000042.1"/>
</dbReference>
<dbReference type="InterPro" id="IPR012413">
    <property type="entry name" value="BA14K"/>
</dbReference>
<feature type="chain" id="PRO_5046811155" description="Lectin-like protein BA14k" evidence="7">
    <location>
        <begin position="27"/>
        <end position="166"/>
    </location>
</feature>
<evidence type="ECO:0000256" key="6">
    <source>
        <dbReference type="ARBA" id="ARBA00025321"/>
    </source>
</evidence>
<proteinExistence type="inferred from homology"/>
<keyword evidence="4" id="KW-1003">Cell membrane</keyword>
<gene>
    <name evidence="8" type="ORF">GCM10007874_40830</name>
</gene>
<organism evidence="8 9">
    <name type="scientific">Labrys miyagiensis</name>
    <dbReference type="NCBI Taxonomy" id="346912"/>
    <lineage>
        <taxon>Bacteria</taxon>
        <taxon>Pseudomonadati</taxon>
        <taxon>Pseudomonadota</taxon>
        <taxon>Alphaproteobacteria</taxon>
        <taxon>Hyphomicrobiales</taxon>
        <taxon>Xanthobacteraceae</taxon>
        <taxon>Labrys</taxon>
    </lineage>
</organism>
<comment type="function">
    <text evidence="6">Has immunoglobulin-binding and hemagglutination properties, and can bind to mannose. Essential for virulence. May be involved in LPS biosynthesis or polysaccharide transport.</text>
</comment>
<keyword evidence="4" id="KW-0472">Membrane</keyword>
<dbReference type="Proteomes" id="UP001156882">
    <property type="component" value="Unassembled WGS sequence"/>
</dbReference>
<dbReference type="EMBL" id="BSPC01000042">
    <property type="protein sequence ID" value="GLS21066.1"/>
    <property type="molecule type" value="Genomic_DNA"/>
</dbReference>
<keyword evidence="9" id="KW-1185">Reference proteome</keyword>
<evidence type="ECO:0000256" key="4">
    <source>
        <dbReference type="ARBA" id="ARBA00022475"/>
    </source>
</evidence>
<dbReference type="Pfam" id="PF07886">
    <property type="entry name" value="BA14K"/>
    <property type="match status" value="1"/>
</dbReference>
<protein>
    <recommendedName>
        <fullName evidence="3">Lectin-like protein BA14k</fullName>
    </recommendedName>
</protein>
<sequence>MRKILASLLAAVTVAGSIVVAPPAEARQRGIWRHYGGQGAYFNGPRRFTNPGMFRGRNYGWYQGRHRGWYGRNYGWRGYGRPYRYGYSGYPYGYGNYGYGNYGYDDYDGSDAVAAGIAGLAVGAILGSALSHHRYHASGSCAARFRSYSAATGTYLGYDGLRHPCP</sequence>
<name>A0ABQ6CSA2_9HYPH</name>
<feature type="signal peptide" evidence="7">
    <location>
        <begin position="1"/>
        <end position="26"/>
    </location>
</feature>
<comment type="caution">
    <text evidence="8">The sequence shown here is derived from an EMBL/GenBank/DDBJ whole genome shotgun (WGS) entry which is preliminary data.</text>
</comment>
<keyword evidence="5" id="KW-0430">Lectin</keyword>
<evidence type="ECO:0000313" key="9">
    <source>
        <dbReference type="Proteomes" id="UP001156882"/>
    </source>
</evidence>
<evidence type="ECO:0000256" key="2">
    <source>
        <dbReference type="ARBA" id="ARBA00010270"/>
    </source>
</evidence>
<evidence type="ECO:0000256" key="1">
    <source>
        <dbReference type="ARBA" id="ARBA00004167"/>
    </source>
</evidence>
<evidence type="ECO:0000256" key="7">
    <source>
        <dbReference type="SAM" id="SignalP"/>
    </source>
</evidence>
<evidence type="ECO:0000313" key="8">
    <source>
        <dbReference type="EMBL" id="GLS21066.1"/>
    </source>
</evidence>
<evidence type="ECO:0000256" key="5">
    <source>
        <dbReference type="ARBA" id="ARBA00022734"/>
    </source>
</evidence>
<comment type="similarity">
    <text evidence="2">Belongs to the BA14k family.</text>
</comment>
<keyword evidence="7" id="KW-0732">Signal</keyword>
<evidence type="ECO:0000256" key="3">
    <source>
        <dbReference type="ARBA" id="ARBA00020552"/>
    </source>
</evidence>
<comment type="subcellular location">
    <subcellularLocation>
        <location evidence="1">Membrane</location>
        <topology evidence="1">Single-pass membrane protein</topology>
    </subcellularLocation>
</comment>
<reference evidence="9" key="1">
    <citation type="journal article" date="2019" name="Int. J. Syst. Evol. Microbiol.">
        <title>The Global Catalogue of Microorganisms (GCM) 10K type strain sequencing project: providing services to taxonomists for standard genome sequencing and annotation.</title>
        <authorList>
            <consortium name="The Broad Institute Genomics Platform"/>
            <consortium name="The Broad Institute Genome Sequencing Center for Infectious Disease"/>
            <person name="Wu L."/>
            <person name="Ma J."/>
        </authorList>
    </citation>
    <scope>NUCLEOTIDE SEQUENCE [LARGE SCALE GENOMIC DNA]</scope>
    <source>
        <strain evidence="9">NBRC 101365</strain>
    </source>
</reference>